<sequence length="57" mass="6521">MGILRSVVFCSHKCNYGSNEVSTCCNMVCQPSHVVIKETFRLLSWYKKISYSNLLDS</sequence>
<keyword evidence="2" id="KW-1185">Reference proteome</keyword>
<dbReference type="AlphaFoldDB" id="A0A2P5DCC1"/>
<dbReference type="EMBL" id="JXTB01000047">
    <property type="protein sequence ID" value="PON70938.1"/>
    <property type="molecule type" value="Genomic_DNA"/>
</dbReference>
<accession>A0A2P5DCC1</accession>
<protein>
    <submittedName>
        <fullName evidence="1">Uncharacterized protein</fullName>
    </submittedName>
</protein>
<reference evidence="2" key="1">
    <citation type="submission" date="2016-06" db="EMBL/GenBank/DDBJ databases">
        <title>Parallel loss of symbiosis genes in relatives of nitrogen-fixing non-legume Parasponia.</title>
        <authorList>
            <person name="Van Velzen R."/>
            <person name="Holmer R."/>
            <person name="Bu F."/>
            <person name="Rutten L."/>
            <person name="Van Zeijl A."/>
            <person name="Liu W."/>
            <person name="Santuari L."/>
            <person name="Cao Q."/>
            <person name="Sharma T."/>
            <person name="Shen D."/>
            <person name="Roswanjaya Y."/>
            <person name="Wardhani T."/>
            <person name="Kalhor M.S."/>
            <person name="Jansen J."/>
            <person name="Van den Hoogen J."/>
            <person name="Gungor B."/>
            <person name="Hartog M."/>
            <person name="Hontelez J."/>
            <person name="Verver J."/>
            <person name="Yang W.-C."/>
            <person name="Schijlen E."/>
            <person name="Repin R."/>
            <person name="Schilthuizen M."/>
            <person name="Schranz E."/>
            <person name="Heidstra R."/>
            <person name="Miyata K."/>
            <person name="Fedorova E."/>
            <person name="Kohlen W."/>
            <person name="Bisseling T."/>
            <person name="Smit S."/>
            <person name="Geurts R."/>
        </authorList>
    </citation>
    <scope>NUCLEOTIDE SEQUENCE [LARGE SCALE GENOMIC DNA]</scope>
    <source>
        <strain evidence="2">cv. WU1-14</strain>
    </source>
</reference>
<dbReference type="Proteomes" id="UP000237105">
    <property type="component" value="Unassembled WGS sequence"/>
</dbReference>
<organism evidence="1 2">
    <name type="scientific">Parasponia andersonii</name>
    <name type="common">Sponia andersonii</name>
    <dbReference type="NCBI Taxonomy" id="3476"/>
    <lineage>
        <taxon>Eukaryota</taxon>
        <taxon>Viridiplantae</taxon>
        <taxon>Streptophyta</taxon>
        <taxon>Embryophyta</taxon>
        <taxon>Tracheophyta</taxon>
        <taxon>Spermatophyta</taxon>
        <taxon>Magnoliopsida</taxon>
        <taxon>eudicotyledons</taxon>
        <taxon>Gunneridae</taxon>
        <taxon>Pentapetalae</taxon>
        <taxon>rosids</taxon>
        <taxon>fabids</taxon>
        <taxon>Rosales</taxon>
        <taxon>Cannabaceae</taxon>
        <taxon>Parasponia</taxon>
    </lineage>
</organism>
<evidence type="ECO:0000313" key="1">
    <source>
        <dbReference type="EMBL" id="PON70938.1"/>
    </source>
</evidence>
<evidence type="ECO:0000313" key="2">
    <source>
        <dbReference type="Proteomes" id="UP000237105"/>
    </source>
</evidence>
<comment type="caution">
    <text evidence="1">The sequence shown here is derived from an EMBL/GenBank/DDBJ whole genome shotgun (WGS) entry which is preliminary data.</text>
</comment>
<name>A0A2P5DCC1_PARAD</name>
<gene>
    <name evidence="1" type="ORF">PanWU01x14_076480</name>
</gene>
<proteinExistence type="predicted"/>